<dbReference type="eggNOG" id="ENOG502SJYB">
    <property type="taxonomic scope" value="Eukaryota"/>
</dbReference>
<evidence type="ECO:0000313" key="2">
    <source>
        <dbReference type="EMBL" id="EFR04991.1"/>
    </source>
</evidence>
<dbReference type="HOGENOM" id="CLU_023878_1_0_1"/>
<dbReference type="RefSeq" id="XP_003169826.1">
    <property type="nucleotide sequence ID" value="XM_003169778.1"/>
</dbReference>
<feature type="compositionally biased region" description="Polar residues" evidence="1">
    <location>
        <begin position="18"/>
        <end position="28"/>
    </location>
</feature>
<protein>
    <submittedName>
        <fullName evidence="2">Uncharacterized protein</fullName>
    </submittedName>
</protein>
<gene>
    <name evidence="2" type="ORF">MGYG_07994</name>
</gene>
<dbReference type="AlphaFoldDB" id="E4V4R7"/>
<feature type="region of interest" description="Disordered" evidence="1">
    <location>
        <begin position="106"/>
        <end position="139"/>
    </location>
</feature>
<evidence type="ECO:0000256" key="1">
    <source>
        <dbReference type="SAM" id="MobiDB-lite"/>
    </source>
</evidence>
<reference evidence="3" key="1">
    <citation type="journal article" date="2012" name="MBio">
        <title>Comparative genome analysis of Trichophyton rubrum and related dermatophytes reveals candidate genes involved in infection.</title>
        <authorList>
            <person name="Martinez D.A."/>
            <person name="Oliver B.G."/>
            <person name="Graeser Y."/>
            <person name="Goldberg J.M."/>
            <person name="Li W."/>
            <person name="Martinez-Rossi N.M."/>
            <person name="Monod M."/>
            <person name="Shelest E."/>
            <person name="Barton R.C."/>
            <person name="Birch E."/>
            <person name="Brakhage A.A."/>
            <person name="Chen Z."/>
            <person name="Gurr S.J."/>
            <person name="Heiman D."/>
            <person name="Heitman J."/>
            <person name="Kosti I."/>
            <person name="Rossi A."/>
            <person name="Saif S."/>
            <person name="Samalova M."/>
            <person name="Saunders C.W."/>
            <person name="Shea T."/>
            <person name="Summerbell R.C."/>
            <person name="Xu J."/>
            <person name="Young S."/>
            <person name="Zeng Q."/>
            <person name="Birren B.W."/>
            <person name="Cuomo C.A."/>
            <person name="White T.C."/>
        </authorList>
    </citation>
    <scope>NUCLEOTIDE SEQUENCE [LARGE SCALE GENOMIC DNA]</scope>
    <source>
        <strain evidence="3">ATCC MYA-4604 / CBS 118893</strain>
    </source>
</reference>
<name>E4V4R7_ARTGP</name>
<sequence length="459" mass="51089">MSSPSALEASRRRRNEEPLSQASQNLTRRSPPEYWDNLSTVWLTRATSPPAIDEKSPGTAEELYPHPAKYCKEDLRVIKIFARHGGPDLSDLRNYPDLQLQISYHQSMSTPGSLSRKRRAGSPLENNIDKATTKPSNTSAYSRNFQQHLADHGIYCTGYGHRSDPTKPSNWGEIQERLAKPRRSLSPSRFSESDFEAFVRADEQMSTEKQVTAKILPIIEGDTSTQFRGTDYPFTNLAPLTDGSLASAKPDHFFGAHPKDLTLDIRKALKDKIIPSTAEDRPMLLNFFFEAKGPSGSLPVASLQACYDGALAARGIHSLQSYKKDTVYDGNAYTVTSTYHGGTLRLFTTHIAAPTAESDNRPEYIMSKLDGWYMTGNSESFRKGATAYRNALEWTKEQRDMAIRSANERHMQSLPQVETDSALKETTSVQTVAPKGSNTSESAEPGPLDGSDVKIRPYR</sequence>
<keyword evidence="3" id="KW-1185">Reference proteome</keyword>
<dbReference type="VEuPathDB" id="FungiDB:MGYG_07994"/>
<dbReference type="EMBL" id="DS989829">
    <property type="protein sequence ID" value="EFR04991.1"/>
    <property type="molecule type" value="Genomic_DNA"/>
</dbReference>
<dbReference type="STRING" id="535722.E4V4R7"/>
<feature type="compositionally biased region" description="Polar residues" evidence="1">
    <location>
        <begin position="413"/>
        <end position="442"/>
    </location>
</feature>
<feature type="region of interest" description="Disordered" evidence="1">
    <location>
        <begin position="1"/>
        <end position="33"/>
    </location>
</feature>
<proteinExistence type="predicted"/>
<dbReference type="Proteomes" id="UP000002669">
    <property type="component" value="Unassembled WGS sequence"/>
</dbReference>
<accession>E4V4R7</accession>
<evidence type="ECO:0000313" key="3">
    <source>
        <dbReference type="Proteomes" id="UP000002669"/>
    </source>
</evidence>
<dbReference type="OrthoDB" id="4503105at2759"/>
<organism evidence="3">
    <name type="scientific">Arthroderma gypseum (strain ATCC MYA-4604 / CBS 118893)</name>
    <name type="common">Microsporum gypseum</name>
    <dbReference type="NCBI Taxonomy" id="535722"/>
    <lineage>
        <taxon>Eukaryota</taxon>
        <taxon>Fungi</taxon>
        <taxon>Dikarya</taxon>
        <taxon>Ascomycota</taxon>
        <taxon>Pezizomycotina</taxon>
        <taxon>Eurotiomycetes</taxon>
        <taxon>Eurotiomycetidae</taxon>
        <taxon>Onygenales</taxon>
        <taxon>Arthrodermataceae</taxon>
        <taxon>Nannizzia</taxon>
    </lineage>
</organism>
<dbReference type="InParanoid" id="E4V4R7"/>
<dbReference type="GeneID" id="10025058"/>
<feature type="region of interest" description="Disordered" evidence="1">
    <location>
        <begin position="408"/>
        <end position="459"/>
    </location>
</feature>